<dbReference type="GO" id="GO:0005886">
    <property type="term" value="C:plasma membrane"/>
    <property type="evidence" value="ECO:0007669"/>
    <property type="project" value="UniProtKB-ARBA"/>
</dbReference>
<dbReference type="GO" id="GO:0009395">
    <property type="term" value="P:phospholipid catabolic process"/>
    <property type="evidence" value="ECO:0007669"/>
    <property type="project" value="TreeGrafter"/>
</dbReference>
<dbReference type="RefSeq" id="WP_135280580.1">
    <property type="nucleotide sequence ID" value="NZ_SRIO01000001.1"/>
</dbReference>
<dbReference type="GO" id="GO:0004630">
    <property type="term" value="F:phospholipase D activity"/>
    <property type="evidence" value="ECO:0007669"/>
    <property type="project" value="UniProtKB-EC"/>
</dbReference>
<dbReference type="Proteomes" id="UP000297890">
    <property type="component" value="Unassembled WGS sequence"/>
</dbReference>
<feature type="transmembrane region" description="Helical" evidence="5">
    <location>
        <begin position="687"/>
        <end position="707"/>
    </location>
</feature>
<protein>
    <recommendedName>
        <fullName evidence="6">PLD phosphodiesterase domain-containing protein</fullName>
    </recommendedName>
</protein>
<keyword evidence="4" id="KW-0443">Lipid metabolism</keyword>
<dbReference type="PANTHER" id="PTHR18896">
    <property type="entry name" value="PHOSPHOLIPASE D"/>
    <property type="match status" value="1"/>
</dbReference>
<evidence type="ECO:0000313" key="7">
    <source>
        <dbReference type="EMBL" id="TFZ84220.1"/>
    </source>
</evidence>
<accession>A0A4Z0FEU6</accession>
<keyword evidence="3" id="KW-0378">Hydrolase</keyword>
<dbReference type="CDD" id="cd09143">
    <property type="entry name" value="PLDc_vPLD1_2_like_bac_2"/>
    <property type="match status" value="1"/>
</dbReference>
<dbReference type="AlphaFoldDB" id="A0A4Z0FEU6"/>
<dbReference type="Pfam" id="PF13091">
    <property type="entry name" value="PLDc_2"/>
    <property type="match status" value="1"/>
</dbReference>
<dbReference type="InterPro" id="IPR025202">
    <property type="entry name" value="PLD-like_dom"/>
</dbReference>
<comment type="caution">
    <text evidence="7">The sequence shown here is derived from an EMBL/GenBank/DDBJ whole genome shotgun (WGS) entry which is preliminary data.</text>
</comment>
<evidence type="ECO:0000256" key="3">
    <source>
        <dbReference type="ARBA" id="ARBA00022801"/>
    </source>
</evidence>
<dbReference type="PANTHER" id="PTHR18896:SF76">
    <property type="entry name" value="PHOSPHOLIPASE"/>
    <property type="match status" value="1"/>
</dbReference>
<dbReference type="InterPro" id="IPR001736">
    <property type="entry name" value="PLipase_D/transphosphatidylase"/>
</dbReference>
<organism evidence="7 8">
    <name type="scientific">Candidatus Macondimonas diazotrophica</name>
    <dbReference type="NCBI Taxonomy" id="2305248"/>
    <lineage>
        <taxon>Bacteria</taxon>
        <taxon>Pseudomonadati</taxon>
        <taxon>Pseudomonadota</taxon>
        <taxon>Gammaproteobacteria</taxon>
        <taxon>Chromatiales</taxon>
        <taxon>Ectothiorhodospiraceae</taxon>
        <taxon>Candidatus Macondimonas</taxon>
    </lineage>
</organism>
<keyword evidence="2" id="KW-0677">Repeat</keyword>
<dbReference type="PROSITE" id="PS50035">
    <property type="entry name" value="PLD"/>
    <property type="match status" value="2"/>
</dbReference>
<feature type="transmembrane region" description="Helical" evidence="5">
    <location>
        <begin position="546"/>
        <end position="573"/>
    </location>
</feature>
<keyword evidence="5" id="KW-0812">Transmembrane</keyword>
<keyword evidence="8" id="KW-1185">Reference proteome</keyword>
<comment type="catalytic activity">
    <reaction evidence="1">
        <text>a 1,2-diacyl-sn-glycero-3-phosphocholine + H2O = a 1,2-diacyl-sn-glycero-3-phosphate + choline + H(+)</text>
        <dbReference type="Rhea" id="RHEA:14445"/>
        <dbReference type="ChEBI" id="CHEBI:15354"/>
        <dbReference type="ChEBI" id="CHEBI:15377"/>
        <dbReference type="ChEBI" id="CHEBI:15378"/>
        <dbReference type="ChEBI" id="CHEBI:57643"/>
        <dbReference type="ChEBI" id="CHEBI:58608"/>
        <dbReference type="EC" id="3.1.4.4"/>
    </reaction>
</comment>
<dbReference type="Gene3D" id="3.30.870.10">
    <property type="entry name" value="Endonuclease Chain A"/>
    <property type="match status" value="2"/>
</dbReference>
<dbReference type="EMBL" id="SRIO01000001">
    <property type="protein sequence ID" value="TFZ84220.1"/>
    <property type="molecule type" value="Genomic_DNA"/>
</dbReference>
<dbReference type="CDD" id="cd09140">
    <property type="entry name" value="PLDc_vPLD1_2_like_bac_1"/>
    <property type="match status" value="1"/>
</dbReference>
<feature type="transmembrane region" description="Helical" evidence="5">
    <location>
        <begin position="579"/>
        <end position="602"/>
    </location>
</feature>
<keyword evidence="5" id="KW-1133">Transmembrane helix</keyword>
<proteinExistence type="predicted"/>
<reference evidence="7 8" key="1">
    <citation type="journal article" date="2019" name="ISME J.">
        <title>Candidatus Macondimonas diazotrophica, a novel gammaproteobacterial genus dominating crude-oil-contaminated coastal sediments.</title>
        <authorList>
            <person name="Karthikeyan S."/>
            <person name="Konstantinidis K."/>
        </authorList>
    </citation>
    <scope>NUCLEOTIDE SEQUENCE [LARGE SCALE GENOMIC DNA]</scope>
    <source>
        <strain evidence="7 8">KTK01</strain>
    </source>
</reference>
<dbReference type="InterPro" id="IPR032816">
    <property type="entry name" value="VTT_dom"/>
</dbReference>
<evidence type="ECO:0000313" key="8">
    <source>
        <dbReference type="Proteomes" id="UP000297890"/>
    </source>
</evidence>
<dbReference type="InterPro" id="IPR015679">
    <property type="entry name" value="PLipase_D_fam"/>
</dbReference>
<dbReference type="OrthoDB" id="9814092at2"/>
<name>A0A4Z0FEU6_9GAMM</name>
<feature type="domain" description="PLD phosphodiesterase" evidence="6">
    <location>
        <begin position="353"/>
        <end position="380"/>
    </location>
</feature>
<dbReference type="Pfam" id="PF09335">
    <property type="entry name" value="VTT_dom"/>
    <property type="match status" value="1"/>
</dbReference>
<feature type="transmembrane region" description="Helical" evidence="5">
    <location>
        <begin position="501"/>
        <end position="526"/>
    </location>
</feature>
<dbReference type="SUPFAM" id="SSF56024">
    <property type="entry name" value="Phospholipase D/nuclease"/>
    <property type="match status" value="2"/>
</dbReference>
<feature type="transmembrane region" description="Helical" evidence="5">
    <location>
        <begin position="656"/>
        <end position="675"/>
    </location>
</feature>
<gene>
    <name evidence="7" type="ORF">E4680_01420</name>
</gene>
<evidence type="ECO:0000259" key="6">
    <source>
        <dbReference type="PROSITE" id="PS50035"/>
    </source>
</evidence>
<evidence type="ECO:0000256" key="4">
    <source>
        <dbReference type="ARBA" id="ARBA00023098"/>
    </source>
</evidence>
<dbReference type="SMART" id="SM00155">
    <property type="entry name" value="PLDc"/>
    <property type="match status" value="2"/>
</dbReference>
<evidence type="ECO:0000256" key="1">
    <source>
        <dbReference type="ARBA" id="ARBA00000798"/>
    </source>
</evidence>
<evidence type="ECO:0000256" key="2">
    <source>
        <dbReference type="ARBA" id="ARBA00022737"/>
    </source>
</evidence>
<sequence length="723" mass="79975">MTFKRILEPGRNCWRLEAAERVAFLIDGQDYFSALNSGLRQARETVFLLSWDIYSSLCLVPAESEDGVESCPPLRDLLNGLAVRQPNLRVFMLNWDYSLLLGRGRERLIRYKLDWSTHERVRFRLDGFCPLGAAHHEKVVVIDDGLAFVGGIDPARGRWDTSAHRVDDPRRCAADGLGGRPHHDVQMMVSGPVAGALGELARERWQRATGEDIEVDEPPVGRPADFPWLEGITPELTDVQVAISRTRPQYETQAEVREIERLYLDSIAAAQQSIYIENQYLTVDAIAAVLAERLQAQDGPQVVIVLPRNTDGWLSQQSLDQMRIRILQNIRQADVHDRLGVYYADIPGLGLDQSIRLHSKLMIIDDRFVHIGSSNLNNRSMGLDTECDLAIEMTPEEAATQPGIRALRNRLLAEHLDTTPDLVDAAIRHHGGLRHGIEALRGEGRSLRPLEPELPPYEEGWLTRQEICDPERPIEPEALVQELFPAAAEPQSSSAVTPRRLAVGAALVALVALGLAWRFTALGEWLEPERMRAAVESVARLPLAPLWLVLIFVVASLLMVPVTALIVATVLVFGSLTGFVYALTGTLLSAGMGYALGVWLGGRGRWPIAHDRIEAIAQRITRNGVMAVATVRIVPVAPFAVINLVAGSVRIRWRDYLLGTVIGMGPGIAALAFFTDRLRASLRNPDGATLLTLAASALVLLGVGWGLNHWVKRVRGTRDLTDR</sequence>
<feature type="domain" description="PLD phosphodiesterase" evidence="6">
    <location>
        <begin position="131"/>
        <end position="158"/>
    </location>
</feature>
<evidence type="ECO:0000256" key="5">
    <source>
        <dbReference type="SAM" id="Phobius"/>
    </source>
</evidence>
<keyword evidence="5" id="KW-0472">Membrane</keyword>